<dbReference type="RefSeq" id="WP_379879655.1">
    <property type="nucleotide sequence ID" value="NZ_JBHPON010000001.1"/>
</dbReference>
<name>A0ABW1KU10_9PROT</name>
<dbReference type="InterPro" id="IPR000182">
    <property type="entry name" value="GNAT_dom"/>
</dbReference>
<dbReference type="GO" id="GO:0016746">
    <property type="term" value="F:acyltransferase activity"/>
    <property type="evidence" value="ECO:0007669"/>
    <property type="project" value="UniProtKB-KW"/>
</dbReference>
<keyword evidence="5" id="KW-1185">Reference proteome</keyword>
<proteinExistence type="predicted"/>
<dbReference type="Pfam" id="PF00583">
    <property type="entry name" value="Acetyltransf_1"/>
    <property type="match status" value="1"/>
</dbReference>
<dbReference type="EMBL" id="JBHPON010000001">
    <property type="protein sequence ID" value="MFC6035014.1"/>
    <property type="molecule type" value="Genomic_DNA"/>
</dbReference>
<keyword evidence="1 4" id="KW-0808">Transferase</keyword>
<dbReference type="CDD" id="cd04301">
    <property type="entry name" value="NAT_SF"/>
    <property type="match status" value="1"/>
</dbReference>
<organism evidence="4 5">
    <name type="scientific">Hyphococcus aureus</name>
    <dbReference type="NCBI Taxonomy" id="2666033"/>
    <lineage>
        <taxon>Bacteria</taxon>
        <taxon>Pseudomonadati</taxon>
        <taxon>Pseudomonadota</taxon>
        <taxon>Alphaproteobacteria</taxon>
        <taxon>Parvularculales</taxon>
        <taxon>Parvularculaceae</taxon>
        <taxon>Hyphococcus</taxon>
    </lineage>
</organism>
<gene>
    <name evidence="4" type="ORF">ACFMB1_05630</name>
</gene>
<evidence type="ECO:0000313" key="5">
    <source>
        <dbReference type="Proteomes" id="UP001596116"/>
    </source>
</evidence>
<dbReference type="EC" id="2.3.1.-" evidence="4"/>
<sequence length="149" mass="15838">MIVEWRIWPAGLEDADMLARLEALAFGGRSWGSDSVKESFVAPRVTVLFGGASETAPQGFAVWRDLGPEAEILTIGVVDEARGGGLGRALLSGVLEAARLGGAKRCFLEVDARNAPAQALYARAGFAQVGVRQRYYRDGGDAVVMALDL</sequence>
<keyword evidence="2 4" id="KW-0012">Acyltransferase</keyword>
<dbReference type="PROSITE" id="PS51186">
    <property type="entry name" value="GNAT"/>
    <property type="match status" value="1"/>
</dbReference>
<dbReference type="SUPFAM" id="SSF55729">
    <property type="entry name" value="Acyl-CoA N-acyltransferases (Nat)"/>
    <property type="match status" value="1"/>
</dbReference>
<dbReference type="Gene3D" id="3.40.630.30">
    <property type="match status" value="1"/>
</dbReference>
<reference evidence="4 5" key="1">
    <citation type="submission" date="2024-09" db="EMBL/GenBank/DDBJ databases">
        <authorList>
            <person name="Zhang Z.-H."/>
        </authorList>
    </citation>
    <scope>NUCLEOTIDE SEQUENCE [LARGE SCALE GENOMIC DNA]</scope>
    <source>
        <strain evidence="4 5">HHTR114</strain>
    </source>
</reference>
<evidence type="ECO:0000256" key="2">
    <source>
        <dbReference type="ARBA" id="ARBA00023315"/>
    </source>
</evidence>
<protein>
    <submittedName>
        <fullName evidence="4">GNAT family N-acetyltransferase</fullName>
        <ecNumber evidence="4">2.3.1.-</ecNumber>
    </submittedName>
</protein>
<evidence type="ECO:0000256" key="1">
    <source>
        <dbReference type="ARBA" id="ARBA00022679"/>
    </source>
</evidence>
<dbReference type="InterPro" id="IPR050680">
    <property type="entry name" value="YpeA/RimI_acetyltransf"/>
</dbReference>
<dbReference type="InterPro" id="IPR016181">
    <property type="entry name" value="Acyl_CoA_acyltransferase"/>
</dbReference>
<dbReference type="PANTHER" id="PTHR43420">
    <property type="entry name" value="ACETYLTRANSFERASE"/>
    <property type="match status" value="1"/>
</dbReference>
<evidence type="ECO:0000313" key="4">
    <source>
        <dbReference type="EMBL" id="MFC6035014.1"/>
    </source>
</evidence>
<evidence type="ECO:0000259" key="3">
    <source>
        <dbReference type="PROSITE" id="PS51186"/>
    </source>
</evidence>
<dbReference type="PANTHER" id="PTHR43420:SF44">
    <property type="entry name" value="ACETYLTRANSFERASE YPEA"/>
    <property type="match status" value="1"/>
</dbReference>
<accession>A0ABW1KU10</accession>
<feature type="domain" description="N-acetyltransferase" evidence="3">
    <location>
        <begin position="5"/>
        <end position="149"/>
    </location>
</feature>
<dbReference type="Proteomes" id="UP001596116">
    <property type="component" value="Unassembled WGS sequence"/>
</dbReference>
<comment type="caution">
    <text evidence="4">The sequence shown here is derived from an EMBL/GenBank/DDBJ whole genome shotgun (WGS) entry which is preliminary data.</text>
</comment>